<reference evidence="1 2" key="1">
    <citation type="journal article" date="2019" name="Int. J. Syst. Evol. Microbiol.">
        <title>The Global Catalogue of Microorganisms (GCM) 10K type strain sequencing project: providing services to taxonomists for standard genome sequencing and annotation.</title>
        <authorList>
            <consortium name="The Broad Institute Genomics Platform"/>
            <consortium name="The Broad Institute Genome Sequencing Center for Infectious Disease"/>
            <person name="Wu L."/>
            <person name="Ma J."/>
        </authorList>
    </citation>
    <scope>NUCLEOTIDE SEQUENCE [LARGE SCALE GENOMIC DNA]</scope>
    <source>
        <strain evidence="1 2">JCM 13929</strain>
    </source>
</reference>
<evidence type="ECO:0000313" key="2">
    <source>
        <dbReference type="Proteomes" id="UP001500064"/>
    </source>
</evidence>
<dbReference type="EMBL" id="BAAAMU010000011">
    <property type="protein sequence ID" value="GAA1624230.1"/>
    <property type="molecule type" value="Genomic_DNA"/>
</dbReference>
<accession>A0ABN2F0L3</accession>
<evidence type="ECO:0000313" key="1">
    <source>
        <dbReference type="EMBL" id="GAA1624230.1"/>
    </source>
</evidence>
<proteinExistence type="predicted"/>
<comment type="caution">
    <text evidence="1">The sequence shown here is derived from an EMBL/GenBank/DDBJ whole genome shotgun (WGS) entry which is preliminary data.</text>
</comment>
<gene>
    <name evidence="1" type="ORF">GCM10009733_021110</name>
</gene>
<name>A0ABN2F0L3_9ACTN</name>
<dbReference type="Proteomes" id="UP001500064">
    <property type="component" value="Unassembled WGS sequence"/>
</dbReference>
<organism evidence="1 2">
    <name type="scientific">Nonomuraea maheshkhaliensis</name>
    <dbReference type="NCBI Taxonomy" id="419590"/>
    <lineage>
        <taxon>Bacteria</taxon>
        <taxon>Bacillati</taxon>
        <taxon>Actinomycetota</taxon>
        <taxon>Actinomycetes</taxon>
        <taxon>Streptosporangiales</taxon>
        <taxon>Streptosporangiaceae</taxon>
        <taxon>Nonomuraea</taxon>
    </lineage>
</organism>
<dbReference type="RefSeq" id="WP_346103568.1">
    <property type="nucleotide sequence ID" value="NZ_BAAAMU010000011.1"/>
</dbReference>
<keyword evidence="2" id="KW-1185">Reference proteome</keyword>
<protein>
    <submittedName>
        <fullName evidence="1">Uncharacterized protein</fullName>
    </submittedName>
</protein>
<sequence length="97" mass="11225">MAGAVVFEMAENAGLEGNGKWENAIVWEHLSRLTQDDQGHQAYQPHKNCSILRRPCLVLRDEVAGLVLRQEWLQARMDQERIYERLEFIYAELQGPS</sequence>